<feature type="compositionally biased region" description="Low complexity" evidence="5">
    <location>
        <begin position="344"/>
        <end position="353"/>
    </location>
</feature>
<dbReference type="InterPro" id="IPR041913">
    <property type="entry name" value="POLD3_sf"/>
</dbReference>
<feature type="region of interest" description="Disordered" evidence="5">
    <location>
        <begin position="274"/>
        <end position="442"/>
    </location>
</feature>
<feature type="compositionally biased region" description="Basic and acidic residues" evidence="5">
    <location>
        <begin position="292"/>
        <end position="343"/>
    </location>
</feature>
<dbReference type="GO" id="GO:0003887">
    <property type="term" value="F:DNA-directed DNA polymerase activity"/>
    <property type="evidence" value="ECO:0007669"/>
    <property type="project" value="TreeGrafter"/>
</dbReference>
<sequence length="541" mass="59794">MERTHGLAIPRNQDNEIVGAKFPDLCARSYQCKGKSNRPQEWKPDSQQLIAAARKGYASRVSHTRSSPEVLSQLTTTTTTTPSSIAPPFPKMQDHNEYLAIHVLNESQIISYRQLSRALKIHSTLAKQCLYDFHARQNAKTPSTVHATYLLTGLRNPPPTSSQSAPTDDADGDVPMSSPYQSSQPSFSQQENHGAEQAAPPTRVVLIAREEDLQKAKASLDEVTGVHVYSLSPGPVRDLQTLSECNRKMAAEYYSEDPLEKWGQYGVIQNERVWRRTRKGLQVPPPEISGAKVEKEKEGSNAKEEEGGSQGETKRDAKVEEKAKGKDEDKKEDKKIPALKKESSSLFKSFAKTKAPKPKEKAKDKEEEDTTPALSDEEADEGDEMDLDEGAEKESVVEPGKSRKDREEELRKMMEEDDDMVDAAGTGAAEAEEQAKDEGAIDKPVEDLAEDKGEVTVENGRRRGRRRVMKKKTVKDEEGYLVTKEEPAWESFSEDEPPPPKKAKPSIMAQAAAKSTGGTKGAGPKKGGKGQNNIMSFFAKK</sequence>
<evidence type="ECO:0000313" key="6">
    <source>
        <dbReference type="EMBL" id="PSK59476.1"/>
    </source>
</evidence>
<dbReference type="GO" id="GO:0043625">
    <property type="term" value="C:delta DNA polymerase complex"/>
    <property type="evidence" value="ECO:0007669"/>
    <property type="project" value="InterPro"/>
</dbReference>
<proteinExistence type="predicted"/>
<dbReference type="PANTHER" id="PTHR17598:SF13">
    <property type="entry name" value="DNA POLYMERASE DELTA SUBUNIT 3"/>
    <property type="match status" value="1"/>
</dbReference>
<feature type="region of interest" description="Disordered" evidence="5">
    <location>
        <begin position="151"/>
        <end position="199"/>
    </location>
</feature>
<organism evidence="6 7">
    <name type="scientific">Elsinoe australis</name>
    <dbReference type="NCBI Taxonomy" id="40998"/>
    <lineage>
        <taxon>Eukaryota</taxon>
        <taxon>Fungi</taxon>
        <taxon>Dikarya</taxon>
        <taxon>Ascomycota</taxon>
        <taxon>Pezizomycotina</taxon>
        <taxon>Dothideomycetes</taxon>
        <taxon>Dothideomycetidae</taxon>
        <taxon>Myriangiales</taxon>
        <taxon>Elsinoaceae</taxon>
        <taxon>Elsinoe</taxon>
    </lineage>
</organism>
<dbReference type="OrthoDB" id="514823at2759"/>
<protein>
    <recommendedName>
        <fullName evidence="2">DNA polymerase delta subunit 3</fullName>
    </recommendedName>
</protein>
<dbReference type="STRING" id="40998.A0A2P8AGA3"/>
<keyword evidence="4" id="KW-0539">Nucleus</keyword>
<feature type="compositionally biased region" description="Basic and acidic residues" evidence="5">
    <location>
        <begin position="433"/>
        <end position="442"/>
    </location>
</feature>
<feature type="region of interest" description="Disordered" evidence="5">
    <location>
        <begin position="461"/>
        <end position="541"/>
    </location>
</feature>
<feature type="region of interest" description="Disordered" evidence="5">
    <location>
        <begin position="62"/>
        <end position="89"/>
    </location>
</feature>
<comment type="caution">
    <text evidence="6">The sequence shown here is derived from an EMBL/GenBank/DDBJ whole genome shotgun (WGS) entry which is preliminary data.</text>
</comment>
<accession>A0A2P8AGA3</accession>
<feature type="compositionally biased region" description="Basic and acidic residues" evidence="5">
    <location>
        <begin position="390"/>
        <end position="414"/>
    </location>
</feature>
<dbReference type="GO" id="GO:0006297">
    <property type="term" value="P:nucleotide-excision repair, DNA gap filling"/>
    <property type="evidence" value="ECO:0007669"/>
    <property type="project" value="TreeGrafter"/>
</dbReference>
<comment type="subcellular location">
    <subcellularLocation>
        <location evidence="1">Nucleus</location>
    </subcellularLocation>
</comment>
<dbReference type="Proteomes" id="UP000243723">
    <property type="component" value="Unassembled WGS sequence"/>
</dbReference>
<name>A0A2P8AGA3_9PEZI</name>
<reference evidence="6 7" key="1">
    <citation type="submission" date="2017-05" db="EMBL/GenBank/DDBJ databases">
        <title>Draft genome sequence of Elsinoe australis.</title>
        <authorList>
            <person name="Cheng Q."/>
        </authorList>
    </citation>
    <scope>NUCLEOTIDE SEQUENCE [LARGE SCALE GENOMIC DNA]</scope>
    <source>
        <strain evidence="6 7">NL1</strain>
    </source>
</reference>
<keyword evidence="3" id="KW-0235">DNA replication</keyword>
<keyword evidence="7" id="KW-1185">Reference proteome</keyword>
<dbReference type="Pfam" id="PF09507">
    <property type="entry name" value="CDC27"/>
    <property type="match status" value="1"/>
</dbReference>
<feature type="compositionally biased region" description="Polar residues" evidence="5">
    <location>
        <begin position="64"/>
        <end position="74"/>
    </location>
</feature>
<feature type="compositionally biased region" description="Basic and acidic residues" evidence="5">
    <location>
        <begin position="474"/>
        <end position="487"/>
    </location>
</feature>
<dbReference type="GO" id="GO:0006271">
    <property type="term" value="P:DNA strand elongation involved in DNA replication"/>
    <property type="evidence" value="ECO:0007669"/>
    <property type="project" value="TreeGrafter"/>
</dbReference>
<evidence type="ECO:0000256" key="1">
    <source>
        <dbReference type="ARBA" id="ARBA00004123"/>
    </source>
</evidence>
<gene>
    <name evidence="6" type="ORF">B9Z65_3800</name>
</gene>
<evidence type="ECO:0000256" key="3">
    <source>
        <dbReference type="ARBA" id="ARBA00022705"/>
    </source>
</evidence>
<evidence type="ECO:0000313" key="7">
    <source>
        <dbReference type="Proteomes" id="UP000243723"/>
    </source>
</evidence>
<dbReference type="EMBL" id="NHZQ01000010">
    <property type="protein sequence ID" value="PSK59476.1"/>
    <property type="molecule type" value="Genomic_DNA"/>
</dbReference>
<dbReference type="Gene3D" id="3.90.1030.20">
    <property type="entry name" value="DNA polymerase delta, p66 (Cdc27) subunit, wHTH domain"/>
    <property type="match status" value="1"/>
</dbReference>
<feature type="compositionally biased region" description="Low complexity" evidence="5">
    <location>
        <begin position="177"/>
        <end position="190"/>
    </location>
</feature>
<dbReference type="PANTHER" id="PTHR17598">
    <property type="entry name" value="DNA POLYMERASE DELTA SUBUNIT 3"/>
    <property type="match status" value="1"/>
</dbReference>
<feature type="compositionally biased region" description="Acidic residues" evidence="5">
    <location>
        <begin position="366"/>
        <end position="389"/>
    </location>
</feature>
<dbReference type="InterPro" id="IPR019038">
    <property type="entry name" value="POLD3"/>
</dbReference>
<evidence type="ECO:0000256" key="5">
    <source>
        <dbReference type="SAM" id="MobiDB-lite"/>
    </source>
</evidence>
<evidence type="ECO:0000256" key="4">
    <source>
        <dbReference type="ARBA" id="ARBA00023242"/>
    </source>
</evidence>
<dbReference type="GO" id="GO:1904161">
    <property type="term" value="P:DNA synthesis involved in UV-damage excision repair"/>
    <property type="evidence" value="ECO:0007669"/>
    <property type="project" value="TreeGrafter"/>
</dbReference>
<dbReference type="AlphaFoldDB" id="A0A2P8AGA3"/>
<feature type="compositionally biased region" description="Basic residues" evidence="5">
    <location>
        <begin position="462"/>
        <end position="473"/>
    </location>
</feature>
<evidence type="ECO:0000256" key="2">
    <source>
        <dbReference type="ARBA" id="ARBA00017589"/>
    </source>
</evidence>